<name>A0A9D4LQQ0_DREPO</name>
<protein>
    <submittedName>
        <fullName evidence="1">Uncharacterized protein</fullName>
    </submittedName>
</protein>
<reference evidence="1" key="1">
    <citation type="journal article" date="2019" name="bioRxiv">
        <title>The Genome of the Zebra Mussel, Dreissena polymorpha: A Resource for Invasive Species Research.</title>
        <authorList>
            <person name="McCartney M.A."/>
            <person name="Auch B."/>
            <person name="Kono T."/>
            <person name="Mallez S."/>
            <person name="Zhang Y."/>
            <person name="Obille A."/>
            <person name="Becker A."/>
            <person name="Abrahante J.E."/>
            <person name="Garbe J."/>
            <person name="Badalamenti J.P."/>
            <person name="Herman A."/>
            <person name="Mangelson H."/>
            <person name="Liachko I."/>
            <person name="Sullivan S."/>
            <person name="Sone E.D."/>
            <person name="Koren S."/>
            <person name="Silverstein K.A.T."/>
            <person name="Beckman K.B."/>
            <person name="Gohl D.M."/>
        </authorList>
    </citation>
    <scope>NUCLEOTIDE SEQUENCE</scope>
    <source>
        <strain evidence="1">Duluth1</strain>
        <tissue evidence="1">Whole animal</tissue>
    </source>
</reference>
<gene>
    <name evidence="1" type="ORF">DPMN_025003</name>
</gene>
<evidence type="ECO:0000313" key="2">
    <source>
        <dbReference type="Proteomes" id="UP000828390"/>
    </source>
</evidence>
<evidence type="ECO:0000313" key="1">
    <source>
        <dbReference type="EMBL" id="KAH3862047.1"/>
    </source>
</evidence>
<sequence>MLKAFVFGSNVFKNADEACDISLLPLQVCVQILLNELTSRCYGRSDRTKVKKVAHCSLLVAVTTALSDIAMKG</sequence>
<organism evidence="1 2">
    <name type="scientific">Dreissena polymorpha</name>
    <name type="common">Zebra mussel</name>
    <name type="synonym">Mytilus polymorpha</name>
    <dbReference type="NCBI Taxonomy" id="45954"/>
    <lineage>
        <taxon>Eukaryota</taxon>
        <taxon>Metazoa</taxon>
        <taxon>Spiralia</taxon>
        <taxon>Lophotrochozoa</taxon>
        <taxon>Mollusca</taxon>
        <taxon>Bivalvia</taxon>
        <taxon>Autobranchia</taxon>
        <taxon>Heteroconchia</taxon>
        <taxon>Euheterodonta</taxon>
        <taxon>Imparidentia</taxon>
        <taxon>Neoheterodontei</taxon>
        <taxon>Myida</taxon>
        <taxon>Dreissenoidea</taxon>
        <taxon>Dreissenidae</taxon>
        <taxon>Dreissena</taxon>
    </lineage>
</organism>
<dbReference type="AlphaFoldDB" id="A0A9D4LQQ0"/>
<accession>A0A9D4LQQ0</accession>
<dbReference type="EMBL" id="JAIWYP010000002">
    <property type="protein sequence ID" value="KAH3862047.1"/>
    <property type="molecule type" value="Genomic_DNA"/>
</dbReference>
<proteinExistence type="predicted"/>
<reference evidence="1" key="2">
    <citation type="submission" date="2020-11" db="EMBL/GenBank/DDBJ databases">
        <authorList>
            <person name="McCartney M.A."/>
            <person name="Auch B."/>
            <person name="Kono T."/>
            <person name="Mallez S."/>
            <person name="Becker A."/>
            <person name="Gohl D.M."/>
            <person name="Silverstein K.A.T."/>
            <person name="Koren S."/>
            <person name="Bechman K.B."/>
            <person name="Herman A."/>
            <person name="Abrahante J.E."/>
            <person name="Garbe J."/>
        </authorList>
    </citation>
    <scope>NUCLEOTIDE SEQUENCE</scope>
    <source>
        <strain evidence="1">Duluth1</strain>
        <tissue evidence="1">Whole animal</tissue>
    </source>
</reference>
<keyword evidence="2" id="KW-1185">Reference proteome</keyword>
<comment type="caution">
    <text evidence="1">The sequence shown here is derived from an EMBL/GenBank/DDBJ whole genome shotgun (WGS) entry which is preliminary data.</text>
</comment>
<dbReference type="Proteomes" id="UP000828390">
    <property type="component" value="Unassembled WGS sequence"/>
</dbReference>